<sequence length="337" mass="35929">MRAVRVDEFGDSSALSCADVDVPRVGPNQVLVQMSYAGVNFVDIYNRTGLYPLALPFTIGKEGSGVIVARGASVSEAEFPDGHRVSFVAAEGTYAEYVVVDADKTMPVPAGVSLEQAAAVGMQGLTAHYLVTSTYPVQQGDLVLIHAGAGGTGSLLVQMAKQRGARVLTTVSSEKKAEIARRNGADHVIIYTECEFDQEVRKVTDGVGVHVVYDSVGASTWEKSLACLRCRGHLVLFGNASGPVPPIDPLRLCRSGSITLVRPTLAHYVTTRADLLDRIRDIYRWVAAGTLDVHIGRILPLGDAAKAQDLLAARKTTGKILLQVDTDDVESGKSVLI</sequence>
<evidence type="ECO:0000256" key="3">
    <source>
        <dbReference type="ARBA" id="ARBA00070796"/>
    </source>
</evidence>
<dbReference type="GO" id="GO:0005829">
    <property type="term" value="C:cytosol"/>
    <property type="evidence" value="ECO:0007669"/>
    <property type="project" value="TreeGrafter"/>
</dbReference>
<keyword evidence="2" id="KW-0560">Oxidoreductase</keyword>
<dbReference type="Pfam" id="PF08240">
    <property type="entry name" value="ADH_N"/>
    <property type="match status" value="1"/>
</dbReference>
<dbReference type="GO" id="GO:0008270">
    <property type="term" value="F:zinc ion binding"/>
    <property type="evidence" value="ECO:0007669"/>
    <property type="project" value="InterPro"/>
</dbReference>
<name>A0A0G4IXC4_PLABS</name>
<dbReference type="Gene3D" id="3.90.180.10">
    <property type="entry name" value="Medium-chain alcohol dehydrogenases, catalytic domain"/>
    <property type="match status" value="1"/>
</dbReference>
<dbReference type="SMART" id="SM00829">
    <property type="entry name" value="PKS_ER"/>
    <property type="match status" value="1"/>
</dbReference>
<dbReference type="PROSITE" id="PS01162">
    <property type="entry name" value="QOR_ZETA_CRYSTAL"/>
    <property type="match status" value="1"/>
</dbReference>
<keyword evidence="6" id="KW-1185">Reference proteome</keyword>
<keyword evidence="1" id="KW-0521">NADP</keyword>
<accession>A0A0G4IXC4</accession>
<dbReference type="GO" id="GO:0003960">
    <property type="term" value="F:quinone reductase (NADPH) activity"/>
    <property type="evidence" value="ECO:0007669"/>
    <property type="project" value="InterPro"/>
</dbReference>
<dbReference type="InterPro" id="IPR013149">
    <property type="entry name" value="ADH-like_C"/>
</dbReference>
<dbReference type="InterPro" id="IPR047618">
    <property type="entry name" value="QOR-like"/>
</dbReference>
<organism evidence="5 6">
    <name type="scientific">Plasmodiophora brassicae</name>
    <name type="common">Clubroot disease agent</name>
    <dbReference type="NCBI Taxonomy" id="37360"/>
    <lineage>
        <taxon>Eukaryota</taxon>
        <taxon>Sar</taxon>
        <taxon>Rhizaria</taxon>
        <taxon>Endomyxa</taxon>
        <taxon>Phytomyxea</taxon>
        <taxon>Plasmodiophorida</taxon>
        <taxon>Plasmodiophoridae</taxon>
        <taxon>Plasmodiophora</taxon>
    </lineage>
</organism>
<dbReference type="FunFam" id="3.40.50.720:FF:000053">
    <property type="entry name" value="Quinone oxidoreductase 1"/>
    <property type="match status" value="1"/>
</dbReference>
<dbReference type="Pfam" id="PF00107">
    <property type="entry name" value="ADH_zinc_N"/>
    <property type="match status" value="1"/>
</dbReference>
<evidence type="ECO:0000256" key="2">
    <source>
        <dbReference type="ARBA" id="ARBA00023002"/>
    </source>
</evidence>
<dbReference type="InterPro" id="IPR036291">
    <property type="entry name" value="NAD(P)-bd_dom_sf"/>
</dbReference>
<dbReference type="STRING" id="37360.A0A0G4IXC4"/>
<dbReference type="InterPro" id="IPR013154">
    <property type="entry name" value="ADH-like_N"/>
</dbReference>
<dbReference type="InterPro" id="IPR020843">
    <property type="entry name" value="ER"/>
</dbReference>
<evidence type="ECO:0000313" key="5">
    <source>
        <dbReference type="EMBL" id="CEO99691.1"/>
    </source>
</evidence>
<dbReference type="Proteomes" id="UP000039324">
    <property type="component" value="Unassembled WGS sequence"/>
</dbReference>
<dbReference type="OrthoDB" id="48317at2759"/>
<dbReference type="PANTHER" id="PTHR48106">
    <property type="entry name" value="QUINONE OXIDOREDUCTASE PIG3-RELATED"/>
    <property type="match status" value="1"/>
</dbReference>
<dbReference type="SUPFAM" id="SSF51735">
    <property type="entry name" value="NAD(P)-binding Rossmann-fold domains"/>
    <property type="match status" value="1"/>
</dbReference>
<dbReference type="SUPFAM" id="SSF50129">
    <property type="entry name" value="GroES-like"/>
    <property type="match status" value="1"/>
</dbReference>
<dbReference type="OMA" id="KGMTAHY"/>
<dbReference type="GO" id="GO:0035925">
    <property type="term" value="F:mRNA 3'-UTR AU-rich region binding"/>
    <property type="evidence" value="ECO:0007669"/>
    <property type="project" value="TreeGrafter"/>
</dbReference>
<reference evidence="5 6" key="1">
    <citation type="submission" date="2015-02" db="EMBL/GenBank/DDBJ databases">
        <authorList>
            <person name="Chooi Y.-H."/>
        </authorList>
    </citation>
    <scope>NUCLEOTIDE SEQUENCE [LARGE SCALE GENOMIC DNA]</scope>
    <source>
        <strain evidence="5">E3</strain>
    </source>
</reference>
<feature type="domain" description="Enoyl reductase (ER)" evidence="4">
    <location>
        <begin position="10"/>
        <end position="322"/>
    </location>
</feature>
<dbReference type="EMBL" id="CDSF01000092">
    <property type="protein sequence ID" value="CEO99691.1"/>
    <property type="molecule type" value="Genomic_DNA"/>
</dbReference>
<dbReference type="GO" id="GO:0070402">
    <property type="term" value="F:NADPH binding"/>
    <property type="evidence" value="ECO:0007669"/>
    <property type="project" value="TreeGrafter"/>
</dbReference>
<dbReference type="PANTHER" id="PTHR48106:SF13">
    <property type="entry name" value="QUINONE OXIDOREDUCTASE-RELATED"/>
    <property type="match status" value="1"/>
</dbReference>
<dbReference type="CDD" id="cd05286">
    <property type="entry name" value="QOR2"/>
    <property type="match status" value="1"/>
</dbReference>
<dbReference type="InterPro" id="IPR002364">
    <property type="entry name" value="Quin_OxRdtase/zeta-crystal_CS"/>
</dbReference>
<dbReference type="InterPro" id="IPR011032">
    <property type="entry name" value="GroES-like_sf"/>
</dbReference>
<evidence type="ECO:0000259" key="4">
    <source>
        <dbReference type="SMART" id="SM00829"/>
    </source>
</evidence>
<dbReference type="Gene3D" id="3.40.50.720">
    <property type="entry name" value="NAD(P)-binding Rossmann-like Domain"/>
    <property type="match status" value="1"/>
</dbReference>
<proteinExistence type="predicted"/>
<evidence type="ECO:0000256" key="1">
    <source>
        <dbReference type="ARBA" id="ARBA00022857"/>
    </source>
</evidence>
<gene>
    <name evidence="5" type="ORF">PBRA_007424</name>
</gene>
<dbReference type="AlphaFoldDB" id="A0A0G4IXC4"/>
<evidence type="ECO:0000313" key="6">
    <source>
        <dbReference type="Proteomes" id="UP000039324"/>
    </source>
</evidence>
<protein>
    <recommendedName>
        <fullName evidence="3">Probable quinone oxidoreductase</fullName>
    </recommendedName>
</protein>